<sequence length="835" mass="94903">MDQANKRRKLNNYHNTSNDPDVSIIKEKHRKVLISSLKFSQIDARRTNIKRAHAKTCQWFLRTQEYIDWLDINRFDDHGGLLWIKGKPGVGKSTLMSSTISRVRPKLKEKGNIVVSFFFNARGEDLEKTTSGLYRALLVQLFEALPGLPNILDNWSVSEWTVESLEKLFEEAILAVGKATIVCFVDALDECDEKEIRDMLSFLQSTSEQAASNETRMHICFASRHYPHITINWGLSLIIDGQTEHDKDITRYLDAELHIGHGKLAEQVRSDLQKKSSGIFMWVVLVVGILNKAFDCGHSRRLPGILREIPGDLHALFRDILTRGDVNSKGLLLCIQWVLFAARPLSPEELYLAIMSEIEPNMCHQDQEDAIDPEVIRKYILDNSKGLAESTQSTRYPTVQFIHESVRDFLLKEKGLQDTWPSLGRNIDGQSHKQLKICCIKYLHNHFVFDYKLSYPLPKASSPEAATPRQETAKRFGFLEYATHNILRSSSLHNLIKYINLFEKYDARQYTLGASLQYILAANNFSALLRAHPFPRSCFEVEKERYGIAIFAARATNSYEAVQALLELETLDEPPESATHTLCKQHAKFKERSNRFGRDFTYSRRKGLLYQLIEQDDELILAFILAQGKYEERNEPWSKDETLIKYLLDKGANVNGTHRYNPLSLAVKSGHETIVQLLLDHGANGHAAVNTELLIRHHAKIEFQDFGGRTRLMDAVRYGHTETVKLLLTHGANLEVRDNNSRTPLSLTSSNPNAIIYKDSEILLSPHDPIPNCMAYFELFIRRGANIYAKNNNGDTPFSIATSNKDNPIARLFLSLIANIGAGTSSDGHHGLKSD</sequence>
<comment type="caution">
    <text evidence="1">The sequence shown here is derived from an EMBL/GenBank/DDBJ whole genome shotgun (WGS) entry which is preliminary data.</text>
</comment>
<reference evidence="1 2" key="1">
    <citation type="journal article" date="2022" name="New Phytol.">
        <title>Ecological generalism drives hyperdiversity of secondary metabolite gene clusters in xylarialean endophytes.</title>
        <authorList>
            <person name="Franco M.E.E."/>
            <person name="Wisecaver J.H."/>
            <person name="Arnold A.E."/>
            <person name="Ju Y.M."/>
            <person name="Slot J.C."/>
            <person name="Ahrendt S."/>
            <person name="Moore L.P."/>
            <person name="Eastman K.E."/>
            <person name="Scott K."/>
            <person name="Konkel Z."/>
            <person name="Mondo S.J."/>
            <person name="Kuo A."/>
            <person name="Hayes R.D."/>
            <person name="Haridas S."/>
            <person name="Andreopoulos B."/>
            <person name="Riley R."/>
            <person name="LaButti K."/>
            <person name="Pangilinan J."/>
            <person name="Lipzen A."/>
            <person name="Amirebrahimi M."/>
            <person name="Yan J."/>
            <person name="Adam C."/>
            <person name="Keymanesh K."/>
            <person name="Ng V."/>
            <person name="Louie K."/>
            <person name="Northen T."/>
            <person name="Drula E."/>
            <person name="Henrissat B."/>
            <person name="Hsieh H.M."/>
            <person name="Youens-Clark K."/>
            <person name="Lutzoni F."/>
            <person name="Miadlikowska J."/>
            <person name="Eastwood D.C."/>
            <person name="Hamelin R.C."/>
            <person name="Grigoriev I.V."/>
            <person name="U'Ren J.M."/>
        </authorList>
    </citation>
    <scope>NUCLEOTIDE SEQUENCE [LARGE SCALE GENOMIC DNA]</scope>
    <source>
        <strain evidence="1 2">ER1909</strain>
    </source>
</reference>
<gene>
    <name evidence="1" type="ORF">F4821DRAFT_271620</name>
</gene>
<accession>A0ACC0CT79</accession>
<name>A0ACC0CT79_9PEZI</name>
<evidence type="ECO:0000313" key="2">
    <source>
        <dbReference type="Proteomes" id="UP001497680"/>
    </source>
</evidence>
<dbReference type="Proteomes" id="UP001497680">
    <property type="component" value="Unassembled WGS sequence"/>
</dbReference>
<proteinExistence type="predicted"/>
<dbReference type="EMBL" id="MU394348">
    <property type="protein sequence ID" value="KAI6083687.1"/>
    <property type="molecule type" value="Genomic_DNA"/>
</dbReference>
<evidence type="ECO:0000313" key="1">
    <source>
        <dbReference type="EMBL" id="KAI6083687.1"/>
    </source>
</evidence>
<protein>
    <submittedName>
        <fullName evidence="1">Uncharacterized protein</fullName>
    </submittedName>
</protein>
<organism evidence="1 2">
    <name type="scientific">Hypoxylon rubiginosum</name>
    <dbReference type="NCBI Taxonomy" id="110542"/>
    <lineage>
        <taxon>Eukaryota</taxon>
        <taxon>Fungi</taxon>
        <taxon>Dikarya</taxon>
        <taxon>Ascomycota</taxon>
        <taxon>Pezizomycotina</taxon>
        <taxon>Sordariomycetes</taxon>
        <taxon>Xylariomycetidae</taxon>
        <taxon>Xylariales</taxon>
        <taxon>Hypoxylaceae</taxon>
        <taxon>Hypoxylon</taxon>
    </lineage>
</organism>
<keyword evidence="2" id="KW-1185">Reference proteome</keyword>